<feature type="region of interest" description="Disordered" evidence="3">
    <location>
        <begin position="1"/>
        <end position="141"/>
    </location>
</feature>
<evidence type="ECO:0008006" key="6">
    <source>
        <dbReference type="Google" id="ProtNLM"/>
    </source>
</evidence>
<evidence type="ECO:0000256" key="2">
    <source>
        <dbReference type="SAM" id="Coils"/>
    </source>
</evidence>
<keyword evidence="5" id="KW-1185">Reference proteome</keyword>
<organism evidence="4 5">
    <name type="scientific">Cylicocyclus nassatus</name>
    <name type="common">Nematode worm</name>
    <dbReference type="NCBI Taxonomy" id="53992"/>
    <lineage>
        <taxon>Eukaryota</taxon>
        <taxon>Metazoa</taxon>
        <taxon>Ecdysozoa</taxon>
        <taxon>Nematoda</taxon>
        <taxon>Chromadorea</taxon>
        <taxon>Rhabditida</taxon>
        <taxon>Rhabditina</taxon>
        <taxon>Rhabditomorpha</taxon>
        <taxon>Strongyloidea</taxon>
        <taxon>Strongylidae</taxon>
        <taxon>Cylicocyclus</taxon>
    </lineage>
</organism>
<name>A0AA36GNC2_CYLNA</name>
<dbReference type="Pfam" id="PF00992">
    <property type="entry name" value="Troponin"/>
    <property type="match status" value="1"/>
</dbReference>
<protein>
    <recommendedName>
        <fullName evidence="6">Troponin T</fullName>
    </recommendedName>
</protein>
<accession>A0AA36GNC2</accession>
<feature type="compositionally biased region" description="Acidic residues" evidence="3">
    <location>
        <begin position="1"/>
        <end position="25"/>
    </location>
</feature>
<dbReference type="InterPro" id="IPR038077">
    <property type="entry name" value="Troponin_sf"/>
</dbReference>
<feature type="coiled-coil region" evidence="2">
    <location>
        <begin position="220"/>
        <end position="247"/>
    </location>
</feature>
<dbReference type="PANTHER" id="PTHR11521:SF7">
    <property type="entry name" value="TROPONIN T"/>
    <property type="match status" value="1"/>
</dbReference>
<gene>
    <name evidence="4" type="ORF">CYNAS_LOCUS7210</name>
</gene>
<dbReference type="GO" id="GO:0005861">
    <property type="term" value="C:troponin complex"/>
    <property type="evidence" value="ECO:0007669"/>
    <property type="project" value="InterPro"/>
</dbReference>
<feature type="region of interest" description="Disordered" evidence="3">
    <location>
        <begin position="355"/>
        <end position="403"/>
    </location>
</feature>
<dbReference type="PANTHER" id="PTHR11521">
    <property type="entry name" value="TROPONIN T"/>
    <property type="match status" value="1"/>
</dbReference>
<evidence type="ECO:0000313" key="4">
    <source>
        <dbReference type="EMBL" id="CAJ0595227.1"/>
    </source>
</evidence>
<dbReference type="GO" id="GO:0006936">
    <property type="term" value="P:muscle contraction"/>
    <property type="evidence" value="ECO:0007669"/>
    <property type="project" value="TreeGrafter"/>
</dbReference>
<dbReference type="InterPro" id="IPR027707">
    <property type="entry name" value="TNNT"/>
</dbReference>
<sequence length="403" mass="47047">MADEEVYEEEEDEEKSADEDGEDDGTTEKEQPRSHAAQPEEDAPAEMTEAEAVILAARKRHDEEEAIRMLEYEERRRLEREKIEEELRELKEKQEKRRREREDDERQYAERCRQDEERRRQEEEERKVRFEEEKARKNEERLRRQQMMAGSFGGKPGQSNEKNFVITKKEQVVQFGGLSQAKKDAIKKEQQEEAKRLFLESVGRPVDVSKFSPADLRVQIKGLHARIVKLESEKYDLENRYERQQYDKKELLEKQRHVARNKALQKGLNPDEAASSKHPPKIHTASKFERQTDRRSYGDRRLMFERPEVPKPPAIAHGTARPPNEWGRKENEELEQLRRNLESQPKKYVEQFPVEGDAAKPPIAPIPLQLPESVANGDAGASTEPIERAHEEVATPAKEVAAD</sequence>
<feature type="compositionally biased region" description="Basic and acidic residues" evidence="3">
    <location>
        <begin position="60"/>
        <end position="141"/>
    </location>
</feature>
<evidence type="ECO:0000256" key="3">
    <source>
        <dbReference type="SAM" id="MobiDB-lite"/>
    </source>
</evidence>
<dbReference type="AlphaFoldDB" id="A0AA36GNC2"/>
<comment type="caution">
    <text evidence="4">The sequence shown here is derived from an EMBL/GenBank/DDBJ whole genome shotgun (WGS) entry which is preliminary data.</text>
</comment>
<dbReference type="GO" id="GO:0045214">
    <property type="term" value="P:sarcomere organization"/>
    <property type="evidence" value="ECO:0007669"/>
    <property type="project" value="TreeGrafter"/>
</dbReference>
<dbReference type="GO" id="GO:0006937">
    <property type="term" value="P:regulation of muscle contraction"/>
    <property type="evidence" value="ECO:0007669"/>
    <property type="project" value="InterPro"/>
</dbReference>
<dbReference type="Proteomes" id="UP001176961">
    <property type="component" value="Unassembled WGS sequence"/>
</dbReference>
<proteinExistence type="inferred from homology"/>
<comment type="similarity">
    <text evidence="1">Belongs to the troponin T family.</text>
</comment>
<evidence type="ECO:0000313" key="5">
    <source>
        <dbReference type="Proteomes" id="UP001176961"/>
    </source>
</evidence>
<dbReference type="EMBL" id="CATQJL010000112">
    <property type="protein sequence ID" value="CAJ0595227.1"/>
    <property type="molecule type" value="Genomic_DNA"/>
</dbReference>
<reference evidence="4" key="1">
    <citation type="submission" date="2023-07" db="EMBL/GenBank/DDBJ databases">
        <authorList>
            <consortium name="CYATHOMIX"/>
        </authorList>
    </citation>
    <scope>NUCLEOTIDE SEQUENCE</scope>
    <source>
        <strain evidence="4">N/A</strain>
    </source>
</reference>
<keyword evidence="2" id="KW-0175">Coiled coil</keyword>
<dbReference type="SUPFAM" id="SSF90250">
    <property type="entry name" value="Troponin coil-coiled subunits"/>
    <property type="match status" value="1"/>
</dbReference>
<dbReference type="InterPro" id="IPR001978">
    <property type="entry name" value="Troponin"/>
</dbReference>
<dbReference type="Gene3D" id="1.20.5.350">
    <property type="match status" value="1"/>
</dbReference>
<feature type="region of interest" description="Disordered" evidence="3">
    <location>
        <begin position="260"/>
        <end position="333"/>
    </location>
</feature>
<feature type="compositionally biased region" description="Basic and acidic residues" evidence="3">
    <location>
        <begin position="286"/>
        <end position="309"/>
    </location>
</feature>
<evidence type="ECO:0000256" key="1">
    <source>
        <dbReference type="ARBA" id="ARBA00008330"/>
    </source>
</evidence>
<dbReference type="GO" id="GO:0005523">
    <property type="term" value="F:tropomyosin binding"/>
    <property type="evidence" value="ECO:0007669"/>
    <property type="project" value="TreeGrafter"/>
</dbReference>